<dbReference type="RefSeq" id="XP_056860270.1">
    <property type="nucleotide sequence ID" value="XM_057004290.1"/>
</dbReference>
<evidence type="ECO:0000313" key="2">
    <source>
        <dbReference type="Proteomes" id="UP000504610"/>
    </source>
</evidence>
<evidence type="ECO:0000259" key="1">
    <source>
        <dbReference type="PROSITE" id="PS50878"/>
    </source>
</evidence>
<proteinExistence type="predicted"/>
<reference evidence="3" key="2">
    <citation type="submission" date="2025-08" db="UniProtKB">
        <authorList>
            <consortium name="RefSeq"/>
        </authorList>
    </citation>
    <scope>IDENTIFICATION</scope>
    <source>
        <tissue evidence="3">Leaf</tissue>
    </source>
</reference>
<dbReference type="PROSITE" id="PS50878">
    <property type="entry name" value="RT_POL"/>
    <property type="match status" value="1"/>
</dbReference>
<dbReference type="InterPro" id="IPR026960">
    <property type="entry name" value="RVT-Znf"/>
</dbReference>
<dbReference type="InterPro" id="IPR000477">
    <property type="entry name" value="RT_dom"/>
</dbReference>
<sequence length="679" mass="77734">MLVKRLKVILPHVILPNQTAFVQGRLLIENTVLASEIVQGYHRIGGPKRITIKVDIAKAFDTIRWEFLFQCLRSLAVPEIFLSWLQACVCTTSFSLGFNGSSYGYFKGKRGLRQGDPLSPYLFVLAMNCLSISLNRAAREGQFQYHAKCKNSELTHLCFADDLLIFCDGSQQSVLAVLNILKDFEQRSGLAVSITKTSMFAAGIKPHELNQIKAATGLMEGSLPVRYLGVPLCTKKLSLANCAPLLQSIKSKLHSWTTRTLSFAGRLQLLATVIAGITNFWSCAFILPKGCLAEIDSLCSRFLWKGKTEGHNSAKVSWKSVTTPKQEGGLGLKDLHIWNLAAVLKLIWILFFKQSSIWSDWFTREILGGDLNNFWVINTRQKHSWQANQLLLYKDLVYTWIKRVVGNGETTYFWSCNWSPFGNIADFLKDESASTTGIPSTYTLAELWEIDHWTLPPARSEKQVQIYSHLLTMTLTDITDSYLWCPDGNHMTAYSIRRVYDLLREENESVAWHREVWFSRGIPKHRFLTWLMALNRSPTRDRLLQWGVSTEGSCLLCNTSPESRSHLYFECSFSWNVWQDFHQRLRFASPRTWEEVMEELRNFRGSRASKTLLLLTWQATIYALWVERNCRLHRQVYRSANSLSTEIDRTIRRRIASIRQGAPQLSSGMLCQWFSTSPS</sequence>
<gene>
    <name evidence="3" type="primary">LOC130508673</name>
</gene>
<accession>A0A9W3D8V2</accession>
<dbReference type="InterPro" id="IPR043502">
    <property type="entry name" value="DNA/RNA_pol_sf"/>
</dbReference>
<organism evidence="2 3">
    <name type="scientific">Raphanus sativus</name>
    <name type="common">Radish</name>
    <name type="synonym">Raphanus raphanistrum var. sativus</name>
    <dbReference type="NCBI Taxonomy" id="3726"/>
    <lineage>
        <taxon>Eukaryota</taxon>
        <taxon>Viridiplantae</taxon>
        <taxon>Streptophyta</taxon>
        <taxon>Embryophyta</taxon>
        <taxon>Tracheophyta</taxon>
        <taxon>Spermatophyta</taxon>
        <taxon>Magnoliopsida</taxon>
        <taxon>eudicotyledons</taxon>
        <taxon>Gunneridae</taxon>
        <taxon>Pentapetalae</taxon>
        <taxon>rosids</taxon>
        <taxon>malvids</taxon>
        <taxon>Brassicales</taxon>
        <taxon>Brassicaceae</taxon>
        <taxon>Brassiceae</taxon>
        <taxon>Raphanus</taxon>
    </lineage>
</organism>
<dbReference type="Pfam" id="PF13966">
    <property type="entry name" value="zf-RVT"/>
    <property type="match status" value="1"/>
</dbReference>
<dbReference type="Pfam" id="PF00078">
    <property type="entry name" value="RVT_1"/>
    <property type="match status" value="1"/>
</dbReference>
<dbReference type="SUPFAM" id="SSF56672">
    <property type="entry name" value="DNA/RNA polymerases"/>
    <property type="match status" value="1"/>
</dbReference>
<evidence type="ECO:0000313" key="3">
    <source>
        <dbReference type="RefSeq" id="XP_056860270.1"/>
    </source>
</evidence>
<dbReference type="PANTHER" id="PTHR33116">
    <property type="entry name" value="REVERSE TRANSCRIPTASE ZINC-BINDING DOMAIN-CONTAINING PROTEIN-RELATED-RELATED"/>
    <property type="match status" value="1"/>
</dbReference>
<name>A0A9W3D8V2_RAPSA</name>
<dbReference type="GeneID" id="130508673"/>
<keyword evidence="2" id="KW-1185">Reference proteome</keyword>
<dbReference type="AlphaFoldDB" id="A0A9W3D8V2"/>
<feature type="domain" description="Reverse transcriptase" evidence="1">
    <location>
        <begin position="1"/>
        <end position="232"/>
    </location>
</feature>
<dbReference type="Proteomes" id="UP000504610">
    <property type="component" value="Chromosome 2"/>
</dbReference>
<dbReference type="PANTHER" id="PTHR33116:SF80">
    <property type="entry name" value="REVERSE TRANSCRIPTASE ZINC-BINDING DOMAIN-CONTAINING PROTEIN"/>
    <property type="match status" value="1"/>
</dbReference>
<dbReference type="OrthoDB" id="1110895at2759"/>
<protein>
    <submittedName>
        <fullName evidence="3">Uncharacterized protein LOC130508673</fullName>
    </submittedName>
</protein>
<reference evidence="2" key="1">
    <citation type="journal article" date="2019" name="Database">
        <title>The radish genome database (RadishGD): an integrated information resource for radish genomics.</title>
        <authorList>
            <person name="Yu H.J."/>
            <person name="Baek S."/>
            <person name="Lee Y.J."/>
            <person name="Cho A."/>
            <person name="Mun J.H."/>
        </authorList>
    </citation>
    <scope>NUCLEOTIDE SEQUENCE [LARGE SCALE GENOMIC DNA]</scope>
    <source>
        <strain evidence="2">cv. WK10039</strain>
    </source>
</reference>
<dbReference type="CDD" id="cd01650">
    <property type="entry name" value="RT_nLTR_like"/>
    <property type="match status" value="1"/>
</dbReference>
<dbReference type="KEGG" id="rsz:130508673"/>